<name>A0A399EFW6_9DEIN</name>
<keyword evidence="3" id="KW-1185">Reference proteome</keyword>
<organism evidence="2 3">
    <name type="scientific">Calidithermus roseus</name>
    <dbReference type="NCBI Taxonomy" id="1644118"/>
    <lineage>
        <taxon>Bacteria</taxon>
        <taxon>Thermotogati</taxon>
        <taxon>Deinococcota</taxon>
        <taxon>Deinococci</taxon>
        <taxon>Thermales</taxon>
        <taxon>Thermaceae</taxon>
        <taxon>Calidithermus</taxon>
    </lineage>
</organism>
<dbReference type="NCBIfam" id="TIGR01764">
    <property type="entry name" value="excise"/>
    <property type="match status" value="1"/>
</dbReference>
<dbReference type="SUPFAM" id="SSF46955">
    <property type="entry name" value="Putative DNA-binding domain"/>
    <property type="match status" value="1"/>
</dbReference>
<dbReference type="AlphaFoldDB" id="A0A399EFW6"/>
<dbReference type="Proteomes" id="UP000265341">
    <property type="component" value="Unassembled WGS sequence"/>
</dbReference>
<evidence type="ECO:0000313" key="2">
    <source>
        <dbReference type="EMBL" id="RIH83045.1"/>
    </source>
</evidence>
<accession>A0A399EFW6</accession>
<dbReference type="InterPro" id="IPR009061">
    <property type="entry name" value="DNA-bd_dom_put_sf"/>
</dbReference>
<feature type="domain" description="Helix-turn-helix" evidence="1">
    <location>
        <begin position="6"/>
        <end position="53"/>
    </location>
</feature>
<gene>
    <name evidence="2" type="ORF">Mrose_03173</name>
</gene>
<evidence type="ECO:0000313" key="3">
    <source>
        <dbReference type="Proteomes" id="UP000265341"/>
    </source>
</evidence>
<protein>
    <submittedName>
        <fullName evidence="2">DNA binding domain, excisionase family</fullName>
    </submittedName>
</protein>
<dbReference type="EMBL" id="QWLA01000086">
    <property type="protein sequence ID" value="RIH83045.1"/>
    <property type="molecule type" value="Genomic_DNA"/>
</dbReference>
<comment type="caution">
    <text evidence="2">The sequence shown here is derived from an EMBL/GenBank/DDBJ whole genome shotgun (WGS) entry which is preliminary data.</text>
</comment>
<reference evidence="2 3" key="1">
    <citation type="submission" date="2018-08" db="EMBL/GenBank/DDBJ databases">
        <title>Meiothermus roseus NBRC 110900 genome sequencing project.</title>
        <authorList>
            <person name="Da Costa M.S."/>
            <person name="Albuquerque L."/>
            <person name="Raposo P."/>
            <person name="Froufe H.J.C."/>
            <person name="Barroso C.S."/>
            <person name="Egas C."/>
        </authorList>
    </citation>
    <scope>NUCLEOTIDE SEQUENCE [LARGE SCALE GENOMIC DNA]</scope>
    <source>
        <strain evidence="2 3">NBRC 110900</strain>
    </source>
</reference>
<evidence type="ECO:0000259" key="1">
    <source>
        <dbReference type="Pfam" id="PF12728"/>
    </source>
</evidence>
<dbReference type="Pfam" id="PF12728">
    <property type="entry name" value="HTH_17"/>
    <property type="match status" value="1"/>
</dbReference>
<dbReference type="InterPro" id="IPR041657">
    <property type="entry name" value="HTH_17"/>
</dbReference>
<dbReference type="InterPro" id="IPR010093">
    <property type="entry name" value="SinI_DNA-bd"/>
</dbReference>
<dbReference type="RefSeq" id="WP_119279968.1">
    <property type="nucleotide sequence ID" value="NZ_QWLA01000086.1"/>
</dbReference>
<dbReference type="GO" id="GO:0003677">
    <property type="term" value="F:DNA binding"/>
    <property type="evidence" value="ECO:0007669"/>
    <property type="project" value="InterPro"/>
</dbReference>
<dbReference type="OrthoDB" id="26294at2"/>
<proteinExistence type="predicted"/>
<sequence length="123" mass="13935">MTDDEVLTLEEAAALLKVSETLVYQLARSGSLPGRKVGREWRFLRSVLLEWLRAPAKEDGVKEAVVQLDKFGGEYKVENGREYVALWLPLGLSEKERLIEKAVREKVDLSGMVADYLRGWLEG</sequence>